<evidence type="ECO:0000313" key="2">
    <source>
        <dbReference type="EMBL" id="RTQ34611.1"/>
    </source>
</evidence>
<dbReference type="Proteomes" id="UP000267418">
    <property type="component" value="Unassembled WGS sequence"/>
</dbReference>
<keyword evidence="1" id="KW-0472">Membrane</keyword>
<protein>
    <submittedName>
        <fullName evidence="2">Uncharacterized protein</fullName>
    </submittedName>
</protein>
<evidence type="ECO:0000313" key="3">
    <source>
        <dbReference type="Proteomes" id="UP000267418"/>
    </source>
</evidence>
<dbReference type="RefSeq" id="WP_126469621.1">
    <property type="nucleotide sequence ID" value="NZ_RXOE01000002.1"/>
</dbReference>
<organism evidence="2 3">
    <name type="scientific">Variovorax gossypii</name>
    <dbReference type="NCBI Taxonomy" id="1679495"/>
    <lineage>
        <taxon>Bacteria</taxon>
        <taxon>Pseudomonadati</taxon>
        <taxon>Pseudomonadota</taxon>
        <taxon>Betaproteobacteria</taxon>
        <taxon>Burkholderiales</taxon>
        <taxon>Comamonadaceae</taxon>
        <taxon>Variovorax</taxon>
    </lineage>
</organism>
<reference evidence="2 3" key="1">
    <citation type="submission" date="2018-12" db="EMBL/GenBank/DDBJ databases">
        <title>The genome of Variovorax gossypii DSM 100435.</title>
        <authorList>
            <person name="Gao J."/>
            <person name="Sun J."/>
        </authorList>
    </citation>
    <scope>NUCLEOTIDE SEQUENCE [LARGE SCALE GENOMIC DNA]</scope>
    <source>
        <strain evidence="2 3">DSM 100435</strain>
    </source>
</reference>
<keyword evidence="1" id="KW-0812">Transmembrane</keyword>
<dbReference type="EMBL" id="RXOE01000002">
    <property type="protein sequence ID" value="RTQ34611.1"/>
    <property type="molecule type" value="Genomic_DNA"/>
</dbReference>
<dbReference type="OrthoDB" id="8617420at2"/>
<accession>A0A3S0H120</accession>
<proteinExistence type="predicted"/>
<name>A0A3S0H120_9BURK</name>
<comment type="caution">
    <text evidence="2">The sequence shown here is derived from an EMBL/GenBank/DDBJ whole genome shotgun (WGS) entry which is preliminary data.</text>
</comment>
<keyword evidence="3" id="KW-1185">Reference proteome</keyword>
<sequence>MAGEDHGGGTPAPSSRVEKVTKWASGASALIAVLAAALGLYWQYKAEDSKKAAEDAQHRAAASAQANEAQRIDFERKRVDNSLEETRFKRDQYVYEKVVEVLQMDEKAPGRHRREQAAFALINSVASEDLAGRLFPLVALSFADPVLRAEAGKAGEFAQEQKAIEVNRSAAAAVAKPPASSSSGKFAGFRVDILYCTSERDPEVRKRNEAPARDLLARLKAARGDVTWRLREFPEASNAVPGYLIRGVQVRYNPRDNETEAAQALRQMVVENVPKDFDEVTLREVSQRTPSYLSLFICRQETAG</sequence>
<gene>
    <name evidence="2" type="ORF">EJP69_09320</name>
</gene>
<evidence type="ECO:0000256" key="1">
    <source>
        <dbReference type="SAM" id="Phobius"/>
    </source>
</evidence>
<keyword evidence="1" id="KW-1133">Transmembrane helix</keyword>
<feature type="transmembrane region" description="Helical" evidence="1">
    <location>
        <begin position="23"/>
        <end position="42"/>
    </location>
</feature>
<dbReference type="AlphaFoldDB" id="A0A3S0H120"/>